<dbReference type="EMBL" id="JADWDJ010000020">
    <property type="protein sequence ID" value="KAG5264480.1"/>
    <property type="molecule type" value="Genomic_DNA"/>
</dbReference>
<reference evidence="1" key="1">
    <citation type="submission" date="2020-10" db="EMBL/GenBank/DDBJ databases">
        <title>Chromosome-scale genome assembly of the Allis shad, Alosa alosa.</title>
        <authorList>
            <person name="Margot Z."/>
            <person name="Christophe K."/>
            <person name="Cabau C."/>
            <person name="Louis A."/>
            <person name="Berthelot C."/>
            <person name="Parey E."/>
            <person name="Roest Crollius H."/>
            <person name="Montfort J."/>
            <person name="Robinson-Rechavi M."/>
            <person name="Bucao C."/>
            <person name="Bouchez O."/>
            <person name="Gislard M."/>
            <person name="Lluch J."/>
            <person name="Milhes M."/>
            <person name="Lampietro C."/>
            <person name="Lopez Roques C."/>
            <person name="Donnadieu C."/>
            <person name="Braasch I."/>
            <person name="Desvignes T."/>
            <person name="Postlethwait J."/>
            <person name="Bobe J."/>
            <person name="Guiguen Y."/>
        </authorList>
    </citation>
    <scope>NUCLEOTIDE SEQUENCE</scope>
    <source>
        <strain evidence="1">M-15738</strain>
        <tissue evidence="1">Blood</tissue>
    </source>
</reference>
<sequence length="95" mass="10765">MSVMVRCVHLPPWRLARCTANGIHRLDVHRRVRNFITVQSEYRLVTGQKGLARCETLLVMRSCSHSANWQVPRCVWRLLSGGRCAGEASSCGQWG</sequence>
<dbReference type="AlphaFoldDB" id="A0AAV6FP20"/>
<keyword evidence="2" id="KW-1185">Reference proteome</keyword>
<evidence type="ECO:0000313" key="1">
    <source>
        <dbReference type="EMBL" id="KAG5264480.1"/>
    </source>
</evidence>
<organism evidence="1 2">
    <name type="scientific">Alosa alosa</name>
    <name type="common">allis shad</name>
    <dbReference type="NCBI Taxonomy" id="278164"/>
    <lineage>
        <taxon>Eukaryota</taxon>
        <taxon>Metazoa</taxon>
        <taxon>Chordata</taxon>
        <taxon>Craniata</taxon>
        <taxon>Vertebrata</taxon>
        <taxon>Euteleostomi</taxon>
        <taxon>Actinopterygii</taxon>
        <taxon>Neopterygii</taxon>
        <taxon>Teleostei</taxon>
        <taxon>Clupei</taxon>
        <taxon>Clupeiformes</taxon>
        <taxon>Clupeoidei</taxon>
        <taxon>Clupeidae</taxon>
        <taxon>Alosa</taxon>
    </lineage>
</organism>
<accession>A0AAV6FP20</accession>
<name>A0AAV6FP20_9TELE</name>
<dbReference type="Proteomes" id="UP000823561">
    <property type="component" value="Chromosome 20"/>
</dbReference>
<protein>
    <submittedName>
        <fullName evidence="1">Uncharacterized protein</fullName>
    </submittedName>
</protein>
<proteinExistence type="predicted"/>
<evidence type="ECO:0000313" key="2">
    <source>
        <dbReference type="Proteomes" id="UP000823561"/>
    </source>
</evidence>
<gene>
    <name evidence="1" type="ORF">AALO_G00254210</name>
</gene>
<comment type="caution">
    <text evidence="1">The sequence shown here is derived from an EMBL/GenBank/DDBJ whole genome shotgun (WGS) entry which is preliminary data.</text>
</comment>